<evidence type="ECO:0000313" key="3">
    <source>
        <dbReference type="Proteomes" id="UP001164746"/>
    </source>
</evidence>
<dbReference type="InterPro" id="IPR050934">
    <property type="entry name" value="ITIH"/>
</dbReference>
<evidence type="ECO:0000259" key="1">
    <source>
        <dbReference type="PROSITE" id="PS50234"/>
    </source>
</evidence>
<dbReference type="Proteomes" id="UP001164746">
    <property type="component" value="Chromosome 14"/>
</dbReference>
<dbReference type="SUPFAM" id="SSF53300">
    <property type="entry name" value="vWA-like"/>
    <property type="match status" value="1"/>
</dbReference>
<dbReference type="PANTHER" id="PTHR10338:SF108">
    <property type="entry name" value="INTER-ALPHA-TRYPSIN INHIBITOR HEAVY CHAIN H4-LIKE PROTEIN"/>
    <property type="match status" value="1"/>
</dbReference>
<dbReference type="PANTHER" id="PTHR10338">
    <property type="entry name" value="INTER-ALPHA-TRYPSIN INHIBITOR HEAVY CHAIN FAMILY MEMBER"/>
    <property type="match status" value="1"/>
</dbReference>
<proteinExistence type="predicted"/>
<keyword evidence="3" id="KW-1185">Reference proteome</keyword>
<organism evidence="2 3">
    <name type="scientific">Mya arenaria</name>
    <name type="common">Soft-shell clam</name>
    <dbReference type="NCBI Taxonomy" id="6604"/>
    <lineage>
        <taxon>Eukaryota</taxon>
        <taxon>Metazoa</taxon>
        <taxon>Spiralia</taxon>
        <taxon>Lophotrochozoa</taxon>
        <taxon>Mollusca</taxon>
        <taxon>Bivalvia</taxon>
        <taxon>Autobranchia</taxon>
        <taxon>Heteroconchia</taxon>
        <taxon>Euheterodonta</taxon>
        <taxon>Imparidentia</taxon>
        <taxon>Neoheterodontei</taxon>
        <taxon>Myida</taxon>
        <taxon>Myoidea</taxon>
        <taxon>Myidae</taxon>
        <taxon>Mya</taxon>
    </lineage>
</organism>
<dbReference type="InterPro" id="IPR002035">
    <property type="entry name" value="VWF_A"/>
</dbReference>
<dbReference type="Pfam" id="PF06668">
    <property type="entry name" value="ITI_HC_C"/>
    <property type="match status" value="1"/>
</dbReference>
<gene>
    <name evidence="2" type="ORF">MAR_011186</name>
</gene>
<reference evidence="2" key="1">
    <citation type="submission" date="2022-11" db="EMBL/GenBank/DDBJ databases">
        <title>Centuries of genome instability and evolution in soft-shell clam transmissible cancer (bioRxiv).</title>
        <authorList>
            <person name="Hart S.F.M."/>
            <person name="Yonemitsu M.A."/>
            <person name="Giersch R.M."/>
            <person name="Beal B.F."/>
            <person name="Arriagada G."/>
            <person name="Davis B.W."/>
            <person name="Ostrander E.A."/>
            <person name="Goff S.P."/>
            <person name="Metzger M.J."/>
        </authorList>
    </citation>
    <scope>NUCLEOTIDE SEQUENCE</scope>
    <source>
        <strain evidence="2">MELC-2E11</strain>
        <tissue evidence="2">Siphon/mantle</tissue>
    </source>
</reference>
<dbReference type="Pfam" id="PF13768">
    <property type="entry name" value="VWA_3"/>
    <property type="match status" value="1"/>
</dbReference>
<name>A0ABY7FWQ0_MYAAR</name>
<dbReference type="InterPro" id="IPR010600">
    <property type="entry name" value="ITI_HC_C"/>
</dbReference>
<dbReference type="InterPro" id="IPR036465">
    <property type="entry name" value="vWFA_dom_sf"/>
</dbReference>
<accession>A0ABY7FWQ0</accession>
<dbReference type="EMBL" id="CP111025">
    <property type="protein sequence ID" value="WAR25482.1"/>
    <property type="molecule type" value="Genomic_DNA"/>
</dbReference>
<sequence length="491" mass="54451">MLDQLRKGDRFNIIKFNDNINTYNKDMVDVDDDSVQSAKTWVKKNINALGAVLKGIDTLLTHARNESRAPLILFMTDGEPTSGVANGDKILTNIQDANEGSVPIFTLGYGRGADFGLLKKMAGQNQGVARKIYEDSDAALQIAGFYDEVSATLLNDVEIKYLGDGVDDESLTRNGFRNYFLGSEIVVAGKLEDGAPPTLNLEITGDGPTGNIILVDSGLTVNSLPKNDLISVSDLEGMTEKLWAYLSIKQLLLQVDSANSSMALDLKDKAKQLALKNQRRRQPEDIENTAAVAVVVVAVTEGEEISVQTKHHVIVFTPEAIFFDDKVYTWDEERTRQFGGHELVMVKFGREYSIRFRFGAEFLIKRHTGIAGVAFLNVYVKNEEGFSPQTTGLIGQFVNGQKRIIYKKDSYQLVSGKHMGKFQVREGPRFLATQLSAPVTGKLRLIVKANLIERSEVVSEGSEQCWMVHREFESALIGDIHTYLSQELISE</sequence>
<dbReference type="Gene3D" id="3.40.50.410">
    <property type="entry name" value="von Willebrand factor, type A domain"/>
    <property type="match status" value="1"/>
</dbReference>
<evidence type="ECO:0000313" key="2">
    <source>
        <dbReference type="EMBL" id="WAR25482.1"/>
    </source>
</evidence>
<feature type="domain" description="VWFA" evidence="1">
    <location>
        <begin position="1"/>
        <end position="149"/>
    </location>
</feature>
<protein>
    <submittedName>
        <fullName evidence="2">ITIH3-like protein</fullName>
    </submittedName>
</protein>
<dbReference type="PROSITE" id="PS50234">
    <property type="entry name" value="VWFA"/>
    <property type="match status" value="1"/>
</dbReference>